<dbReference type="GO" id="GO:0008270">
    <property type="term" value="F:zinc ion binding"/>
    <property type="evidence" value="ECO:0007669"/>
    <property type="project" value="InterPro"/>
</dbReference>
<accession>A0A1F5F5G6</accession>
<dbReference type="Pfam" id="PF00413">
    <property type="entry name" value="Peptidase_M10"/>
    <property type="match status" value="1"/>
</dbReference>
<evidence type="ECO:0000313" key="8">
    <source>
        <dbReference type="Proteomes" id="UP000176191"/>
    </source>
</evidence>
<gene>
    <name evidence="7" type="ORF">A2228_00075</name>
</gene>
<keyword evidence="1" id="KW-0645">Protease</keyword>
<dbReference type="SUPFAM" id="SSF55486">
    <property type="entry name" value="Metalloproteases ('zincins'), catalytic domain"/>
    <property type="match status" value="1"/>
</dbReference>
<name>A0A1F5F5G6_9BACT</name>
<keyword evidence="5" id="KW-0732">Signal</keyword>
<evidence type="ECO:0000313" key="7">
    <source>
        <dbReference type="EMBL" id="OGD74826.1"/>
    </source>
</evidence>
<keyword evidence="3" id="KW-0378">Hydrolase</keyword>
<proteinExistence type="predicted"/>
<keyword evidence="2" id="KW-0479">Metal-binding</keyword>
<dbReference type="Gene3D" id="3.40.390.10">
    <property type="entry name" value="Collagenase (Catalytic Domain)"/>
    <property type="match status" value="1"/>
</dbReference>
<dbReference type="InterPro" id="IPR001818">
    <property type="entry name" value="Pept_M10_metallopeptidase"/>
</dbReference>
<evidence type="ECO:0000259" key="6">
    <source>
        <dbReference type="Pfam" id="PF00413"/>
    </source>
</evidence>
<keyword evidence="4" id="KW-0862">Zinc</keyword>
<feature type="domain" description="Peptidase M10 metallopeptidase" evidence="6">
    <location>
        <begin position="133"/>
        <end position="239"/>
    </location>
</feature>
<protein>
    <recommendedName>
        <fullName evidence="6">Peptidase M10 metallopeptidase domain-containing protein</fullName>
    </recommendedName>
</protein>
<dbReference type="AlphaFoldDB" id="A0A1F5F5G6"/>
<dbReference type="GO" id="GO:0031012">
    <property type="term" value="C:extracellular matrix"/>
    <property type="evidence" value="ECO:0007669"/>
    <property type="project" value="InterPro"/>
</dbReference>
<dbReference type="Proteomes" id="UP000176191">
    <property type="component" value="Unassembled WGS sequence"/>
</dbReference>
<feature type="chain" id="PRO_5009518490" description="Peptidase M10 metallopeptidase domain-containing protein" evidence="5">
    <location>
        <begin position="24"/>
        <end position="240"/>
    </location>
</feature>
<dbReference type="GO" id="GO:0004222">
    <property type="term" value="F:metalloendopeptidase activity"/>
    <property type="evidence" value="ECO:0007669"/>
    <property type="project" value="InterPro"/>
</dbReference>
<dbReference type="EMBL" id="MFAK01000024">
    <property type="protein sequence ID" value="OGD74826.1"/>
    <property type="molecule type" value="Genomic_DNA"/>
</dbReference>
<sequence>MKTSLIIFFLILGSFFFTPPTTAKDEGDKGPLTKITYIHYKKLPNAVRPTEPGKTKPSLCYGYLAKGAKWKTTENYFVNPLSSALDSNFVLQSITSGVSTWEEYGGSTIFGEGVLDTSSVYNDSLPDGDNVVAFGSYPSDNVIAVTNVWGYFSGAPQTRELVEWDMLFNTRYHWGDATQNSTLMDLPNIATHELGHSAGMDDLYTTTCSTETMYGYSGEGETTKRDLNQGDIQGITNLYQ</sequence>
<dbReference type="InterPro" id="IPR024079">
    <property type="entry name" value="MetalloPept_cat_dom_sf"/>
</dbReference>
<reference evidence="7 8" key="1">
    <citation type="journal article" date="2016" name="Nat. Commun.">
        <title>Thousands of microbial genomes shed light on interconnected biogeochemical processes in an aquifer system.</title>
        <authorList>
            <person name="Anantharaman K."/>
            <person name="Brown C.T."/>
            <person name="Hug L.A."/>
            <person name="Sharon I."/>
            <person name="Castelle C.J."/>
            <person name="Probst A.J."/>
            <person name="Thomas B.C."/>
            <person name="Singh A."/>
            <person name="Wilkins M.J."/>
            <person name="Karaoz U."/>
            <person name="Brodie E.L."/>
            <person name="Williams K.H."/>
            <person name="Hubbard S.S."/>
            <person name="Banfield J.F."/>
        </authorList>
    </citation>
    <scope>NUCLEOTIDE SEQUENCE [LARGE SCALE GENOMIC DNA]</scope>
</reference>
<evidence type="ECO:0000256" key="3">
    <source>
        <dbReference type="ARBA" id="ARBA00022801"/>
    </source>
</evidence>
<comment type="caution">
    <text evidence="7">The sequence shown here is derived from an EMBL/GenBank/DDBJ whole genome shotgun (WGS) entry which is preliminary data.</text>
</comment>
<evidence type="ECO:0000256" key="2">
    <source>
        <dbReference type="ARBA" id="ARBA00022723"/>
    </source>
</evidence>
<organism evidence="7 8">
    <name type="scientific">Candidatus Collierbacteria bacterium RIFOXYA2_FULL_46_10</name>
    <dbReference type="NCBI Taxonomy" id="1817726"/>
    <lineage>
        <taxon>Bacteria</taxon>
        <taxon>Candidatus Collieribacteriota</taxon>
    </lineage>
</organism>
<dbReference type="GO" id="GO:0006508">
    <property type="term" value="P:proteolysis"/>
    <property type="evidence" value="ECO:0007669"/>
    <property type="project" value="UniProtKB-KW"/>
</dbReference>
<evidence type="ECO:0000256" key="5">
    <source>
        <dbReference type="SAM" id="SignalP"/>
    </source>
</evidence>
<feature type="signal peptide" evidence="5">
    <location>
        <begin position="1"/>
        <end position="23"/>
    </location>
</feature>
<evidence type="ECO:0000256" key="4">
    <source>
        <dbReference type="ARBA" id="ARBA00022833"/>
    </source>
</evidence>
<evidence type="ECO:0000256" key="1">
    <source>
        <dbReference type="ARBA" id="ARBA00022670"/>
    </source>
</evidence>